<name>A0A6J6JAZ9_9ZZZZ</name>
<dbReference type="EMBL" id="CAEZVP010000076">
    <property type="protein sequence ID" value="CAB4633633.1"/>
    <property type="molecule type" value="Genomic_DNA"/>
</dbReference>
<proteinExistence type="predicted"/>
<dbReference type="InterPro" id="IPR011611">
    <property type="entry name" value="PfkB_dom"/>
</dbReference>
<feature type="domain" description="Carbohydrate kinase PfkB" evidence="1">
    <location>
        <begin position="2"/>
        <end position="41"/>
    </location>
</feature>
<sequence>MGDSFRSGFIAGLSWGVSHERCAQLGAMIATYVIETLGTQEYRFTKTEFVERFAVAYGQSAADEIALHLK</sequence>
<dbReference type="Gene3D" id="3.40.1190.20">
    <property type="match status" value="1"/>
</dbReference>
<dbReference type="AlphaFoldDB" id="A0A6J6JAZ9"/>
<reference evidence="2" key="1">
    <citation type="submission" date="2020-05" db="EMBL/GenBank/DDBJ databases">
        <authorList>
            <person name="Chiriac C."/>
            <person name="Salcher M."/>
            <person name="Ghai R."/>
            <person name="Kavagutti S V."/>
        </authorList>
    </citation>
    <scope>NUCLEOTIDE SEQUENCE</scope>
</reference>
<dbReference type="Pfam" id="PF00294">
    <property type="entry name" value="PfkB"/>
    <property type="match status" value="1"/>
</dbReference>
<gene>
    <name evidence="2" type="ORF">UFOPK2046_00517</name>
</gene>
<evidence type="ECO:0000259" key="1">
    <source>
        <dbReference type="Pfam" id="PF00294"/>
    </source>
</evidence>
<evidence type="ECO:0000313" key="2">
    <source>
        <dbReference type="EMBL" id="CAB4633633.1"/>
    </source>
</evidence>
<organism evidence="2">
    <name type="scientific">freshwater metagenome</name>
    <dbReference type="NCBI Taxonomy" id="449393"/>
    <lineage>
        <taxon>unclassified sequences</taxon>
        <taxon>metagenomes</taxon>
        <taxon>ecological metagenomes</taxon>
    </lineage>
</organism>
<protein>
    <submittedName>
        <fullName evidence="2">Unannotated protein</fullName>
    </submittedName>
</protein>
<accession>A0A6J6JAZ9</accession>
<dbReference type="InterPro" id="IPR029056">
    <property type="entry name" value="Ribokinase-like"/>
</dbReference>
<dbReference type="SUPFAM" id="SSF53613">
    <property type="entry name" value="Ribokinase-like"/>
    <property type="match status" value="1"/>
</dbReference>